<dbReference type="EMBL" id="CP023009">
    <property type="protein sequence ID" value="AXW86179.1"/>
    <property type="molecule type" value="Genomic_DNA"/>
</dbReference>
<dbReference type="RefSeq" id="WP_094118623.1">
    <property type="nucleotide sequence ID" value="NZ_CP023009.1"/>
</dbReference>
<accession>A0AAD0WJU3</accession>
<gene>
    <name evidence="1" type="ORF">CKQ53_03725</name>
</gene>
<keyword evidence="2" id="KW-1185">Reference proteome</keyword>
<dbReference type="Pfam" id="PF10748">
    <property type="entry name" value="HofP"/>
    <property type="match status" value="1"/>
</dbReference>
<dbReference type="AlphaFoldDB" id="A0AAD0WJU3"/>
<protein>
    <submittedName>
        <fullName evidence="1">DUF2531 domain-containing protein</fullName>
    </submittedName>
</protein>
<proteinExistence type="predicted"/>
<dbReference type="KEGG" id="lbq:CKQ53_03725"/>
<evidence type="ECO:0000313" key="2">
    <source>
        <dbReference type="Proteomes" id="UP000263881"/>
    </source>
</evidence>
<organism evidence="1 2">
    <name type="scientific">Lonsdalea britannica</name>
    <dbReference type="NCBI Taxonomy" id="1082704"/>
    <lineage>
        <taxon>Bacteria</taxon>
        <taxon>Pseudomonadati</taxon>
        <taxon>Pseudomonadota</taxon>
        <taxon>Gammaproteobacteria</taxon>
        <taxon>Enterobacterales</taxon>
        <taxon>Pectobacteriaceae</taxon>
        <taxon>Lonsdalea</taxon>
    </lineage>
</organism>
<name>A0AAD0WJU3_9GAMM</name>
<dbReference type="InterPro" id="IPR019684">
    <property type="entry name" value="HofP"/>
</dbReference>
<sequence length="136" mass="14672">MARDPGFFNGKTYVALACLSLTLVSGDAVPAALTSEDERDPFQPQIAHCVMPASTAQWRLQGLVGDTSRWVGWVKQAGNGWMRVKYDEAVTPTDGIVAQLDHAHGTLRLSSLQGDCPVSEIQLSSPFSDWSQGVVP</sequence>
<reference evidence="1 2" key="1">
    <citation type="submission" date="2017-08" db="EMBL/GenBank/DDBJ databases">
        <title>Comparative genomics of bacteria isolated from necrotic lesions of AOD affected trees.</title>
        <authorList>
            <person name="Doonan J."/>
            <person name="Denman S."/>
            <person name="McDonald J.E."/>
        </authorList>
    </citation>
    <scope>NUCLEOTIDE SEQUENCE [LARGE SCALE GENOMIC DNA]</scope>
    <source>
        <strain evidence="1 2">477</strain>
    </source>
</reference>
<dbReference type="Proteomes" id="UP000263881">
    <property type="component" value="Chromosome"/>
</dbReference>
<evidence type="ECO:0000313" key="1">
    <source>
        <dbReference type="EMBL" id="AXW86179.1"/>
    </source>
</evidence>